<proteinExistence type="predicted"/>
<accession>A0A9P8TP48</accession>
<protein>
    <submittedName>
        <fullName evidence="1">Uncharacterized protein</fullName>
    </submittedName>
</protein>
<name>A0A9P8TP48_WICPI</name>
<dbReference type="Proteomes" id="UP000774326">
    <property type="component" value="Unassembled WGS sequence"/>
</dbReference>
<reference evidence="1" key="2">
    <citation type="submission" date="2021-01" db="EMBL/GenBank/DDBJ databases">
        <authorList>
            <person name="Schikora-Tamarit M.A."/>
        </authorList>
    </citation>
    <scope>NUCLEOTIDE SEQUENCE</scope>
    <source>
        <strain evidence="1">CBS2887</strain>
    </source>
</reference>
<organism evidence="1 2">
    <name type="scientific">Wickerhamomyces pijperi</name>
    <name type="common">Yeast</name>
    <name type="synonym">Pichia pijperi</name>
    <dbReference type="NCBI Taxonomy" id="599730"/>
    <lineage>
        <taxon>Eukaryota</taxon>
        <taxon>Fungi</taxon>
        <taxon>Dikarya</taxon>
        <taxon>Ascomycota</taxon>
        <taxon>Saccharomycotina</taxon>
        <taxon>Saccharomycetes</taxon>
        <taxon>Phaffomycetales</taxon>
        <taxon>Wickerhamomycetaceae</taxon>
        <taxon>Wickerhamomyces</taxon>
    </lineage>
</organism>
<sequence length="110" mass="12173">MTTSAFVNMPHFENPSKSMSNPCGTVYNQFKLGTAASMGPGTATTTSYPDTVNLHIISKPTEGFLKNDFQAMENYSWKLDNYANTHDSVLSAYIEDTDILMKEFMKGAVD</sequence>
<gene>
    <name evidence="1" type="ORF">WICPIJ_003178</name>
</gene>
<evidence type="ECO:0000313" key="1">
    <source>
        <dbReference type="EMBL" id="KAH3685849.1"/>
    </source>
</evidence>
<comment type="caution">
    <text evidence="1">The sequence shown here is derived from an EMBL/GenBank/DDBJ whole genome shotgun (WGS) entry which is preliminary data.</text>
</comment>
<keyword evidence="2" id="KW-1185">Reference proteome</keyword>
<evidence type="ECO:0000313" key="2">
    <source>
        <dbReference type="Proteomes" id="UP000774326"/>
    </source>
</evidence>
<dbReference type="AlphaFoldDB" id="A0A9P8TP48"/>
<reference evidence="1" key="1">
    <citation type="journal article" date="2021" name="Open Biol.">
        <title>Shared evolutionary footprints suggest mitochondrial oxidative damage underlies multiple complex I losses in fungi.</title>
        <authorList>
            <person name="Schikora-Tamarit M.A."/>
            <person name="Marcet-Houben M."/>
            <person name="Nosek J."/>
            <person name="Gabaldon T."/>
        </authorList>
    </citation>
    <scope>NUCLEOTIDE SEQUENCE</scope>
    <source>
        <strain evidence="1">CBS2887</strain>
    </source>
</reference>
<dbReference type="EMBL" id="JAEUBG010001749">
    <property type="protein sequence ID" value="KAH3685849.1"/>
    <property type="molecule type" value="Genomic_DNA"/>
</dbReference>